<evidence type="ECO:0000313" key="2">
    <source>
        <dbReference type="EMBL" id="QEN09409.1"/>
    </source>
</evidence>
<proteinExistence type="predicted"/>
<dbReference type="RefSeq" id="WP_149487484.1">
    <property type="nucleotide sequence ID" value="NZ_CP036150.1"/>
</dbReference>
<dbReference type="KEGG" id="ock:EXM22_16010"/>
<feature type="transmembrane region" description="Helical" evidence="1">
    <location>
        <begin position="237"/>
        <end position="255"/>
    </location>
</feature>
<reference evidence="2 3" key="1">
    <citation type="submission" date="2019-02" db="EMBL/GenBank/DDBJ databases">
        <title>Complete Genome Sequence and Methylome Analysis of free living Spirochaetas.</title>
        <authorList>
            <person name="Fomenkov A."/>
            <person name="Dubinina G."/>
            <person name="Leshcheva N."/>
            <person name="Mikheeva N."/>
            <person name="Grabovich M."/>
            <person name="Vincze T."/>
            <person name="Roberts R.J."/>
        </authorList>
    </citation>
    <scope>NUCLEOTIDE SEQUENCE [LARGE SCALE GENOMIC DNA]</scope>
    <source>
        <strain evidence="2 3">K2</strain>
    </source>
</reference>
<keyword evidence="3" id="KW-1185">Reference proteome</keyword>
<dbReference type="EMBL" id="CP036150">
    <property type="protein sequence ID" value="QEN09409.1"/>
    <property type="molecule type" value="Genomic_DNA"/>
</dbReference>
<keyword evidence="1" id="KW-0812">Transmembrane</keyword>
<feature type="transmembrane region" description="Helical" evidence="1">
    <location>
        <begin position="144"/>
        <end position="167"/>
    </location>
</feature>
<dbReference type="Proteomes" id="UP000324209">
    <property type="component" value="Chromosome"/>
</dbReference>
<organism evidence="2 3">
    <name type="scientific">Oceanispirochaeta crateris</name>
    <dbReference type="NCBI Taxonomy" id="2518645"/>
    <lineage>
        <taxon>Bacteria</taxon>
        <taxon>Pseudomonadati</taxon>
        <taxon>Spirochaetota</taxon>
        <taxon>Spirochaetia</taxon>
        <taxon>Spirochaetales</taxon>
        <taxon>Spirochaetaceae</taxon>
        <taxon>Oceanispirochaeta</taxon>
    </lineage>
</organism>
<name>A0A5C1QQD3_9SPIO</name>
<keyword evidence="1" id="KW-1133">Transmembrane helix</keyword>
<sequence>MKQQNHFNTRRLLLLFKRDIIQSYKALLVTSGALFATILFLLFVSTSNGASREIPEGLFLSLLWIGGFIFTSICFRETHSSSQIHNWLMTPASPLEKFIEKLLLTTVFYVLALIIGFFLATCLNSLIYLIIFKQAVPLFNPAQSWVWLNISHYLVIQSIFFLGAIWFRKYNFIKTVLTINILQILLALTVGGIASLTYWGPIREFLNGNPDFFEQSSLIMNLNFHHLNPLLKNSLKLIYFVVVAPFFWFISWIRMREIEVKDGI</sequence>
<dbReference type="AlphaFoldDB" id="A0A5C1QQD3"/>
<evidence type="ECO:0000313" key="3">
    <source>
        <dbReference type="Proteomes" id="UP000324209"/>
    </source>
</evidence>
<feature type="transmembrane region" description="Helical" evidence="1">
    <location>
        <begin position="57"/>
        <end position="75"/>
    </location>
</feature>
<evidence type="ECO:0000256" key="1">
    <source>
        <dbReference type="SAM" id="Phobius"/>
    </source>
</evidence>
<feature type="transmembrane region" description="Helical" evidence="1">
    <location>
        <begin position="26"/>
        <end position="45"/>
    </location>
</feature>
<keyword evidence="1" id="KW-0472">Membrane</keyword>
<feature type="transmembrane region" description="Helical" evidence="1">
    <location>
        <begin position="107"/>
        <end position="132"/>
    </location>
</feature>
<feature type="transmembrane region" description="Helical" evidence="1">
    <location>
        <begin position="179"/>
        <end position="199"/>
    </location>
</feature>
<dbReference type="OrthoDB" id="370495at2"/>
<protein>
    <submittedName>
        <fullName evidence="2">Uncharacterized protein</fullName>
    </submittedName>
</protein>
<accession>A0A5C1QQD3</accession>
<gene>
    <name evidence="2" type="ORF">EXM22_16010</name>
</gene>